<proteinExistence type="predicted"/>
<evidence type="ECO:0000313" key="7">
    <source>
        <dbReference type="Proteomes" id="UP001419084"/>
    </source>
</evidence>
<dbReference type="Gene3D" id="3.40.50.150">
    <property type="entry name" value="Vaccinia Virus protein VP39"/>
    <property type="match status" value="1"/>
</dbReference>
<keyword evidence="3" id="KW-0949">S-adenosyl-L-methionine</keyword>
<evidence type="ECO:0000256" key="4">
    <source>
        <dbReference type="ARBA" id="ARBA00022747"/>
    </source>
</evidence>
<keyword evidence="7" id="KW-1185">Reference proteome</keyword>
<dbReference type="Proteomes" id="UP001419084">
    <property type="component" value="Unassembled WGS sequence"/>
</dbReference>
<name>A0ABQ5M9D4_9FIRM</name>
<keyword evidence="4" id="KW-0680">Restriction system</keyword>
<comment type="caution">
    <text evidence="6">The sequence shown here is derived from an EMBL/GenBank/DDBJ whole genome shotgun (WGS) entry which is preliminary data.</text>
</comment>
<keyword evidence="2" id="KW-0808">Transferase</keyword>
<evidence type="ECO:0000256" key="3">
    <source>
        <dbReference type="ARBA" id="ARBA00022691"/>
    </source>
</evidence>
<feature type="domain" description="DNA methylase N-4/N-6" evidence="5">
    <location>
        <begin position="62"/>
        <end position="387"/>
    </location>
</feature>
<gene>
    <name evidence="6" type="ORF">LAD12857_34910</name>
</gene>
<organism evidence="6 7">
    <name type="scientific">Lacrimispora amygdalina</name>
    <dbReference type="NCBI Taxonomy" id="253257"/>
    <lineage>
        <taxon>Bacteria</taxon>
        <taxon>Bacillati</taxon>
        <taxon>Bacillota</taxon>
        <taxon>Clostridia</taxon>
        <taxon>Lachnospirales</taxon>
        <taxon>Lachnospiraceae</taxon>
        <taxon>Lacrimispora</taxon>
    </lineage>
</organism>
<evidence type="ECO:0000256" key="1">
    <source>
        <dbReference type="ARBA" id="ARBA00022603"/>
    </source>
</evidence>
<dbReference type="EMBL" id="BRPJ01000074">
    <property type="protein sequence ID" value="GLB31568.1"/>
    <property type="molecule type" value="Genomic_DNA"/>
</dbReference>
<evidence type="ECO:0000256" key="2">
    <source>
        <dbReference type="ARBA" id="ARBA00022679"/>
    </source>
</evidence>
<dbReference type="InterPro" id="IPR002941">
    <property type="entry name" value="DNA_methylase_N4/N6"/>
</dbReference>
<sequence length="538" mass="61680">MQKKGKLELTWVGKYNEENLEPRILVEDKTKSYGDQNTENMLIHGDNLIALKALEQDFAGKIKCIYIDPPFNTGQAFDHYDDNLEISTWLGLMKRRIEILHDLLSDDGTLFVHIDAENLGYLMVLLDEIFLRTNRLYTVTFKQGAATGHKAINPGCVTTTNFILMYAKDKSQWKPNKVYTAKKRDDRYGKFITNIEDDYSKWKIVTLAESFAMYKNTDLKTARKIIKDSPEAIERFVIEHSNAVIRTARPDYNSVGKEIKDKISESKNKGNEILYLARDKNSDMYFINGERILFYKDKLKLIDGQLISGEPLTTLWDDILSNNLHNEGGVSFPKGKKPEHLIKRVLELATEEGDLVLDSFLGSGTTVAVAHKMKRRWIGIEMGEQCYTHCLIRLKEIINGEQGGISQSVNWQGGGGFKFYELAEPLLVKNKVLPIYQLNSCYTFDMVVEAICKIEGFKYSPIGEFHGFSSENRFIHVTTEFVNSKYIMSLMKSLGENQSLLIYCTKLQRDMNIPDNIEVKKIPKDLLKKCNFKSEVEQ</sequence>
<dbReference type="Pfam" id="PF01555">
    <property type="entry name" value="N6_N4_Mtase"/>
    <property type="match status" value="1"/>
</dbReference>
<keyword evidence="1" id="KW-0489">Methyltransferase</keyword>
<evidence type="ECO:0000313" key="6">
    <source>
        <dbReference type="EMBL" id="GLB31568.1"/>
    </source>
</evidence>
<dbReference type="RefSeq" id="WP_346065847.1">
    <property type="nucleotide sequence ID" value="NZ_BRPJ01000074.1"/>
</dbReference>
<dbReference type="InterPro" id="IPR029063">
    <property type="entry name" value="SAM-dependent_MTases_sf"/>
</dbReference>
<protein>
    <recommendedName>
        <fullName evidence="5">DNA methylase N-4/N-6 domain-containing protein</fullName>
    </recommendedName>
</protein>
<accession>A0ABQ5M9D4</accession>
<dbReference type="InterPro" id="IPR002295">
    <property type="entry name" value="N4/N6-MTase_EcoPI_Mod-like"/>
</dbReference>
<evidence type="ECO:0000259" key="5">
    <source>
        <dbReference type="Pfam" id="PF01555"/>
    </source>
</evidence>
<dbReference type="PRINTS" id="PR00506">
    <property type="entry name" value="D21N6MTFRASE"/>
</dbReference>
<reference evidence="6 7" key="1">
    <citation type="journal article" date="2024" name="Int. J. Syst. Evol. Microbiol.">
        <title>Lacrimispora brassicae sp. nov. isolated from fermented cabbage, and proposal of Clostridium indicum Gundawar et al. 2019 and Clostridium methoxybenzovorans Mechichi et al. 1999 as heterotypic synonyms of Lacrimispora amygdalina (Parshina et al. 2003) Haas and Blanchard 2020 and Lacrimispora indolis (McClung and McCoy 1957) Haas and Blanchard 2020, respectively.</title>
        <authorList>
            <person name="Kobayashi H."/>
            <person name="Tanizawa Y."/>
            <person name="Sakamoto M."/>
            <person name="Ohkuma M."/>
            <person name="Tohno M."/>
        </authorList>
    </citation>
    <scope>NUCLEOTIDE SEQUENCE [LARGE SCALE GENOMIC DNA]</scope>
    <source>
        <strain evidence="6 7">DSM 12857</strain>
    </source>
</reference>
<dbReference type="SUPFAM" id="SSF53335">
    <property type="entry name" value="S-adenosyl-L-methionine-dependent methyltransferases"/>
    <property type="match status" value="1"/>
</dbReference>